<dbReference type="Pfam" id="PF00535">
    <property type="entry name" value="Glycos_transf_2"/>
    <property type="match status" value="1"/>
</dbReference>
<dbReference type="InterPro" id="IPR001173">
    <property type="entry name" value="Glyco_trans_2-like"/>
</dbReference>
<dbReference type="AlphaFoldDB" id="A0A017HKU9"/>
<gene>
    <name evidence="3" type="ORF">Rumeso_03661</name>
</gene>
<dbReference type="CDD" id="cd00761">
    <property type="entry name" value="Glyco_tranf_GTA_type"/>
    <property type="match status" value="1"/>
</dbReference>
<dbReference type="Pfam" id="PF13692">
    <property type="entry name" value="Glyco_trans_1_4"/>
    <property type="match status" value="1"/>
</dbReference>
<dbReference type="EMBL" id="AOSK01000106">
    <property type="protein sequence ID" value="EYD74798.1"/>
    <property type="molecule type" value="Genomic_DNA"/>
</dbReference>
<organism evidence="3 4">
    <name type="scientific">Rubellimicrobium mesophilum DSM 19309</name>
    <dbReference type="NCBI Taxonomy" id="442562"/>
    <lineage>
        <taxon>Bacteria</taxon>
        <taxon>Pseudomonadati</taxon>
        <taxon>Pseudomonadota</taxon>
        <taxon>Alphaproteobacteria</taxon>
        <taxon>Rhodobacterales</taxon>
        <taxon>Roseobacteraceae</taxon>
        <taxon>Rubellimicrobium</taxon>
    </lineage>
</organism>
<protein>
    <recommendedName>
        <fullName evidence="5">Glycosyltransferase</fullName>
    </recommendedName>
</protein>
<dbReference type="InterPro" id="IPR029044">
    <property type="entry name" value="Nucleotide-diphossugar_trans"/>
</dbReference>
<evidence type="ECO:0000259" key="1">
    <source>
        <dbReference type="Pfam" id="PF00535"/>
    </source>
</evidence>
<dbReference type="Gene3D" id="3.90.550.10">
    <property type="entry name" value="Spore Coat Polysaccharide Biosynthesis Protein SpsA, Chain A"/>
    <property type="match status" value="1"/>
</dbReference>
<dbReference type="HOGENOM" id="CLU_364042_0_0_5"/>
<evidence type="ECO:0000313" key="4">
    <source>
        <dbReference type="Proteomes" id="UP000019666"/>
    </source>
</evidence>
<proteinExistence type="predicted"/>
<dbReference type="Proteomes" id="UP000019666">
    <property type="component" value="Unassembled WGS sequence"/>
</dbReference>
<dbReference type="Pfam" id="PF13439">
    <property type="entry name" value="Glyco_transf_4"/>
    <property type="match status" value="1"/>
</dbReference>
<feature type="domain" description="Glycosyltransferase 2-like" evidence="1">
    <location>
        <begin position="107"/>
        <end position="228"/>
    </location>
</feature>
<dbReference type="SUPFAM" id="SSF53448">
    <property type="entry name" value="Nucleotide-diphospho-sugar transferases"/>
    <property type="match status" value="1"/>
</dbReference>
<dbReference type="OrthoDB" id="7527830at2"/>
<dbReference type="RefSeq" id="WP_037281110.1">
    <property type="nucleotide sequence ID" value="NZ_KK088580.1"/>
</dbReference>
<dbReference type="GO" id="GO:0016758">
    <property type="term" value="F:hexosyltransferase activity"/>
    <property type="evidence" value="ECO:0007669"/>
    <property type="project" value="UniProtKB-ARBA"/>
</dbReference>
<dbReference type="STRING" id="442562.Rumeso_03661"/>
<keyword evidence="4" id="KW-1185">Reference proteome</keyword>
<dbReference type="Gene3D" id="3.40.50.2000">
    <property type="entry name" value="Glycogen Phosphorylase B"/>
    <property type="match status" value="2"/>
</dbReference>
<dbReference type="PANTHER" id="PTHR22916">
    <property type="entry name" value="GLYCOSYLTRANSFERASE"/>
    <property type="match status" value="1"/>
</dbReference>
<feature type="domain" description="Glycosyltransferase subfamily 4-like N-terminal" evidence="2">
    <location>
        <begin position="416"/>
        <end position="576"/>
    </location>
</feature>
<evidence type="ECO:0000259" key="2">
    <source>
        <dbReference type="Pfam" id="PF13439"/>
    </source>
</evidence>
<dbReference type="PANTHER" id="PTHR22916:SF3">
    <property type="entry name" value="UDP-GLCNAC:BETAGAL BETA-1,3-N-ACETYLGLUCOSAMINYLTRANSFERASE-LIKE PROTEIN 1"/>
    <property type="match status" value="1"/>
</dbReference>
<dbReference type="SUPFAM" id="SSF53756">
    <property type="entry name" value="UDP-Glycosyltransferase/glycogen phosphorylase"/>
    <property type="match status" value="1"/>
</dbReference>
<accession>A0A017HKU9</accession>
<reference evidence="3 4" key="1">
    <citation type="submission" date="2013-02" db="EMBL/GenBank/DDBJ databases">
        <authorList>
            <person name="Fiebig A."/>
            <person name="Goeker M."/>
            <person name="Klenk H.-P.P."/>
        </authorList>
    </citation>
    <scope>NUCLEOTIDE SEQUENCE [LARGE SCALE GENOMIC DNA]</scope>
    <source>
        <strain evidence="3 4">DSM 19309</strain>
    </source>
</reference>
<comment type="caution">
    <text evidence="3">The sequence shown here is derived from an EMBL/GenBank/DDBJ whole genome shotgun (WGS) entry which is preliminary data.</text>
</comment>
<evidence type="ECO:0008006" key="5">
    <source>
        <dbReference type="Google" id="ProtNLM"/>
    </source>
</evidence>
<dbReference type="InterPro" id="IPR028098">
    <property type="entry name" value="Glyco_trans_4-like_N"/>
</dbReference>
<dbReference type="CDD" id="cd03801">
    <property type="entry name" value="GT4_PimA-like"/>
    <property type="match status" value="1"/>
</dbReference>
<sequence>MSDTADPRSRSLSPGRLLRSAARTAASAVGQTWLPVNRLARSQYRALKVRHPQLAEGLRTALWPVLRLGNRYLLGISYIPMTAYYKPGQALHFQRPLPSGDFAPLVTVIVPNYNHAPYLRQRLDSVYAQTYPNVEVLLMDDCSSDDSRAILTEYRDRFPDRTRLLLNEVNSGGVFFQWEKGLREARGELVWIAESDDWCDPNFLETLVPFFKNPAVMLSYARTEFMSGDGSKPVWSMDHYLADVGGNRWHRPWIETAPDILRKAFGQKNIIPNVSSAVFRKVDRLDALGIDRWRGMKTCGDWMFYLNILRGGLLAYSPKARNYYRLHQTNTSVGSYSTDQYYREHEAVAKEAARLYGLDEERLQRQREDLIHHWKANRPEWDVAAFDACYDLRAIRAAAGARKPNVLVVGYGFCSGGGETFAIQVANQMKAEGHNVTFLDCGQEPEVPGIRALLDRDIPVVTALHALEAIVEAFEIDIIHSHHAWVDNSLLDLLPEGSRARHVLTLHGMYETIPEKDLDRIVPRMARRVSSFAYISDKNLGPFVSRVPGVRDRFQRIDNALAPVPFEARSRAEFGIPDDAFLLVTVSRAMPEKGWREAVAAVTRAREATGRDIHLMLVGDGVVHQALMSEGTPDFVHLAGFRPDTRAFYAMGDLGLLPSRFAGESFPLVLIECLQAGRPMLATALGEIPRMLDAGDGRLAGGTLPLVDGGLDVEGLAQLIGRFAAEPGAYAEALARVPEAAAKFDPRLMRAAYSEVYDMALRQRLAS</sequence>
<dbReference type="PATRIC" id="fig|442562.3.peg.3609"/>
<evidence type="ECO:0000313" key="3">
    <source>
        <dbReference type="EMBL" id="EYD74798.1"/>
    </source>
</evidence>
<name>A0A017HKU9_9RHOB</name>